<feature type="domain" description="SLH" evidence="3">
    <location>
        <begin position="756"/>
        <end position="819"/>
    </location>
</feature>
<evidence type="ECO:0000313" key="5">
    <source>
        <dbReference type="Proteomes" id="UP000247476"/>
    </source>
</evidence>
<dbReference type="InterPro" id="IPR051210">
    <property type="entry name" value="Ub_ligase/GEF_domain"/>
</dbReference>
<evidence type="ECO:0000256" key="2">
    <source>
        <dbReference type="SAM" id="SignalP"/>
    </source>
</evidence>
<keyword evidence="1" id="KW-0677">Repeat</keyword>
<dbReference type="PROSITE" id="PS00626">
    <property type="entry name" value="RCC1_2"/>
    <property type="match status" value="3"/>
</dbReference>
<dbReference type="SUPFAM" id="SSF50985">
    <property type="entry name" value="RCC1/BLIP-II"/>
    <property type="match status" value="1"/>
</dbReference>
<dbReference type="InterPro" id="IPR014044">
    <property type="entry name" value="CAP_dom"/>
</dbReference>
<dbReference type="Gene3D" id="2.130.10.30">
    <property type="entry name" value="Regulator of chromosome condensation 1/beta-lactamase-inhibitor protein II"/>
    <property type="match status" value="2"/>
</dbReference>
<sequence length="884" mass="93249">MKQRIARLLAAALALTLLLPVVPSVSKAEAETKDAGIAQLSAGSGSSLAVQRDGTAWQWGWDMNGREFTATPASLAPLSDIAAVSSGGQHETALKRDGSVWAWGWNSYGQLGDGTTQNREKPAKVRQLADVAGIAAGGNHTVAVKRDGTVWAWGYNKYGQIGDGTNENAFLPVQVKGLRDVVAVSAKGFHSLALKKDGTVWAWGYNAFGQLGNGTNASSSVPVQVSGLSDVVHISAGRIHSLALKKDGTVWAWGNNRYGQLGDGTTANKSAPVPAAGLSDVTAISGGGDHSVALKKDGTVWAWGSNERGRVGPGTNSIEPLPVALAGIADGAAVTAGESDSAVLKTDGTVWMWGSDYSGVEQILFPQGQASASPDESTSARLSLGRSKEQIVRKWLAYQPSHDGGTYVEFPSAKAPYAAGTLQEGFIADGVRLLNFVRFLAGMPEGVAADDQLLEQAQHQAAVMSAVKKMTFRPVKPDDMDAAFFDKGYKLSSSGLIGSGHRSFAGAVENYVKETGRLSDGAGYRRWALQPRLQKIGFGYAGGYTSLLTRTDASAPEVEYDYVAWPNKGFFPTSFFGGSDPWSISFSPDFYDRKSLPQATVRLLRKSDQKVWEMSASGTGDAGTNRFGVIDNPCDELCSTIVFRPDGIGGSYKDGDEYTVSVTGILDVNGDPASLTYSVRFFNLAEAVRQSPDPALDQPADWAKGEVDAAIAAGLVPDAMRIGYANAITRADFSELAVRLLSVKTGKSIDGLLAERGKRIDRSAFRDTDDRDVLAAYALGIVSGKDGGLFDPYGDITRQEAAVMLSRTAQALGLGEAGAAAASFADDGDVAAWAKAAVLFVASVKDKTNGAAVMGSIGDNAFDPAGRYTRQQAFITIKRLLNAL</sequence>
<dbReference type="InterPro" id="IPR001119">
    <property type="entry name" value="SLH_dom"/>
</dbReference>
<organism evidence="4 5">
    <name type="scientific">Paenibacillus flagellatus</name>
    <dbReference type="NCBI Taxonomy" id="2211139"/>
    <lineage>
        <taxon>Bacteria</taxon>
        <taxon>Bacillati</taxon>
        <taxon>Bacillota</taxon>
        <taxon>Bacilli</taxon>
        <taxon>Bacillales</taxon>
        <taxon>Paenibacillaceae</taxon>
        <taxon>Paenibacillus</taxon>
    </lineage>
</organism>
<dbReference type="PROSITE" id="PS50012">
    <property type="entry name" value="RCC1_3"/>
    <property type="match status" value="5"/>
</dbReference>
<dbReference type="InterPro" id="IPR058923">
    <property type="entry name" value="RCC1-like_dom"/>
</dbReference>
<evidence type="ECO:0000256" key="1">
    <source>
        <dbReference type="ARBA" id="ARBA00022737"/>
    </source>
</evidence>
<feature type="chain" id="PRO_5038348792" description="SLH domain-containing protein" evidence="2">
    <location>
        <begin position="31"/>
        <end position="884"/>
    </location>
</feature>
<gene>
    <name evidence="4" type="ORF">DLM86_27005</name>
</gene>
<dbReference type="OrthoDB" id="1766522at2"/>
<name>A0A2V5KKD1_9BACL</name>
<evidence type="ECO:0000259" key="3">
    <source>
        <dbReference type="PROSITE" id="PS51272"/>
    </source>
</evidence>
<proteinExistence type="predicted"/>
<dbReference type="AlphaFoldDB" id="A0A2V5KKD1"/>
<dbReference type="PRINTS" id="PR00633">
    <property type="entry name" value="RCCNDNSATION"/>
</dbReference>
<reference evidence="4 5" key="1">
    <citation type="submission" date="2018-05" db="EMBL/GenBank/DDBJ databases">
        <title>Paenibacillus flagellatus sp. nov., isolated from selenium mineral soil.</title>
        <authorList>
            <person name="Dai X."/>
        </authorList>
    </citation>
    <scope>NUCLEOTIDE SEQUENCE [LARGE SCALE GENOMIC DNA]</scope>
    <source>
        <strain evidence="4 5">DXL2</strain>
    </source>
</reference>
<feature type="signal peptide" evidence="2">
    <location>
        <begin position="1"/>
        <end position="30"/>
    </location>
</feature>
<dbReference type="PANTHER" id="PTHR22870:SF360">
    <property type="entry name" value="ULTRAVIOLET-B RECEPTOR UVR8"/>
    <property type="match status" value="1"/>
</dbReference>
<dbReference type="InterPro" id="IPR009091">
    <property type="entry name" value="RCC1/BLIP-II"/>
</dbReference>
<evidence type="ECO:0000313" key="4">
    <source>
        <dbReference type="EMBL" id="PYI51017.1"/>
    </source>
</evidence>
<dbReference type="PANTHER" id="PTHR22870">
    <property type="entry name" value="REGULATOR OF CHROMOSOME CONDENSATION"/>
    <property type="match status" value="1"/>
</dbReference>
<keyword evidence="5" id="KW-1185">Reference proteome</keyword>
<dbReference type="Pfam" id="PF25390">
    <property type="entry name" value="WD40_RLD"/>
    <property type="match status" value="1"/>
</dbReference>
<comment type="caution">
    <text evidence="4">The sequence shown here is derived from an EMBL/GenBank/DDBJ whole genome shotgun (WGS) entry which is preliminary data.</text>
</comment>
<dbReference type="PROSITE" id="PS51272">
    <property type="entry name" value="SLH"/>
    <property type="match status" value="2"/>
</dbReference>
<dbReference type="Pfam" id="PF00188">
    <property type="entry name" value="CAP"/>
    <property type="match status" value="1"/>
</dbReference>
<protein>
    <recommendedName>
        <fullName evidence="3">SLH domain-containing protein</fullName>
    </recommendedName>
</protein>
<accession>A0A2V5KKD1</accession>
<feature type="domain" description="SLH" evidence="3">
    <location>
        <begin position="821"/>
        <end position="884"/>
    </location>
</feature>
<dbReference type="Pfam" id="PF00395">
    <property type="entry name" value="SLH"/>
    <property type="match status" value="1"/>
</dbReference>
<dbReference type="InterPro" id="IPR000408">
    <property type="entry name" value="Reg_chr_condens"/>
</dbReference>
<keyword evidence="2" id="KW-0732">Signal</keyword>
<dbReference type="EMBL" id="QJVJ01000015">
    <property type="protein sequence ID" value="PYI51017.1"/>
    <property type="molecule type" value="Genomic_DNA"/>
</dbReference>
<dbReference type="Proteomes" id="UP000247476">
    <property type="component" value="Unassembled WGS sequence"/>
</dbReference>
<dbReference type="RefSeq" id="WP_110843171.1">
    <property type="nucleotide sequence ID" value="NZ_QJVJ01000015.1"/>
</dbReference>